<sequence>MQPDTMPDTARLQPAVTTTLFRDAMSRLGAPVTIVTTSGPAGRQGLTVSAMTSVSDTPPTVLVCLNRANRSHEAFVRNGVIGISLLSQGHEDIAGTFASSTRSADEKFAMGAWHADVTGAPLLVDALATFDCTISTVHMSGSHDVMFCAVKAIHIHPAGETGLAWFGRRFHSLPSAGDARYDRLVGR</sequence>
<name>A0A0N1F8S7_9PROT</name>
<comment type="caution">
    <text evidence="3">The sequence shown here is derived from an EMBL/GenBank/DDBJ whole genome shotgun (WGS) entry which is preliminary data.</text>
</comment>
<gene>
    <name evidence="3" type="ORF">GLUCOINTEAF2_0202523</name>
</gene>
<organism evidence="3 4">
    <name type="scientific">Komagataeibacter intermedius AF2</name>
    <dbReference type="NCBI Taxonomy" id="1458464"/>
    <lineage>
        <taxon>Bacteria</taxon>
        <taxon>Pseudomonadati</taxon>
        <taxon>Pseudomonadota</taxon>
        <taxon>Alphaproteobacteria</taxon>
        <taxon>Acetobacterales</taxon>
        <taxon>Acetobacteraceae</taxon>
        <taxon>Komagataeibacter</taxon>
    </lineage>
</organism>
<dbReference type="GO" id="GO:0042602">
    <property type="term" value="F:riboflavin reductase (NADPH) activity"/>
    <property type="evidence" value="ECO:0007669"/>
    <property type="project" value="TreeGrafter"/>
</dbReference>
<evidence type="ECO:0000313" key="3">
    <source>
        <dbReference type="EMBL" id="KPH86817.1"/>
    </source>
</evidence>
<dbReference type="Proteomes" id="UP000031553">
    <property type="component" value="Unassembled WGS sequence"/>
</dbReference>
<dbReference type="PANTHER" id="PTHR30466:SF1">
    <property type="entry name" value="FMN REDUCTASE (NADH) RUTF"/>
    <property type="match status" value="1"/>
</dbReference>
<protein>
    <recommendedName>
        <fullName evidence="2">Flavin reductase like domain-containing protein</fullName>
    </recommendedName>
</protein>
<dbReference type="GO" id="GO:0010181">
    <property type="term" value="F:FMN binding"/>
    <property type="evidence" value="ECO:0007669"/>
    <property type="project" value="InterPro"/>
</dbReference>
<feature type="domain" description="Flavin reductase like" evidence="2">
    <location>
        <begin position="25"/>
        <end position="172"/>
    </location>
</feature>
<dbReference type="RefSeq" id="WP_141654797.1">
    <property type="nucleotide sequence ID" value="NZ_JUFX02000191.1"/>
</dbReference>
<dbReference type="EMBL" id="JUFX02000191">
    <property type="protein sequence ID" value="KPH86817.1"/>
    <property type="molecule type" value="Genomic_DNA"/>
</dbReference>
<dbReference type="OrthoDB" id="9789254at2"/>
<dbReference type="InterPro" id="IPR002563">
    <property type="entry name" value="Flavin_Rdtase-like_dom"/>
</dbReference>
<accession>A0A0N1F8S7</accession>
<evidence type="ECO:0000259" key="2">
    <source>
        <dbReference type="SMART" id="SM00903"/>
    </source>
</evidence>
<dbReference type="Gene3D" id="2.30.110.10">
    <property type="entry name" value="Electron Transport, Fmn-binding Protein, Chain A"/>
    <property type="match status" value="1"/>
</dbReference>
<dbReference type="InterPro" id="IPR050268">
    <property type="entry name" value="NADH-dep_flavin_reductase"/>
</dbReference>
<keyword evidence="1" id="KW-0560">Oxidoreductase</keyword>
<dbReference type="AlphaFoldDB" id="A0A0N1F8S7"/>
<dbReference type="SUPFAM" id="SSF50475">
    <property type="entry name" value="FMN-binding split barrel"/>
    <property type="match status" value="1"/>
</dbReference>
<proteinExistence type="predicted"/>
<evidence type="ECO:0000313" key="4">
    <source>
        <dbReference type="Proteomes" id="UP000031553"/>
    </source>
</evidence>
<dbReference type="GO" id="GO:0006208">
    <property type="term" value="P:pyrimidine nucleobase catabolic process"/>
    <property type="evidence" value="ECO:0007669"/>
    <property type="project" value="TreeGrafter"/>
</dbReference>
<dbReference type="PANTHER" id="PTHR30466">
    <property type="entry name" value="FLAVIN REDUCTASE"/>
    <property type="match status" value="1"/>
</dbReference>
<reference evidence="3 4" key="1">
    <citation type="submission" date="2015-07" db="EMBL/GenBank/DDBJ databases">
        <title>Draft Genome Sequence of Komagataeibacter intermedius Strain AF2, Isolated from Kombucha Tea.</title>
        <authorList>
            <person name="Santos R.A."/>
            <person name="Berretta A.A."/>
            <person name="Barud H.S."/>
            <person name="Ribeiro S.J."/>
            <person name="Gonzalez-Garcia L.N."/>
            <person name="Zucchi T.D."/>
            <person name="Goldman G.H."/>
            <person name="Riano-Pachon D.M."/>
        </authorList>
    </citation>
    <scope>NUCLEOTIDE SEQUENCE [LARGE SCALE GENOMIC DNA]</scope>
    <source>
        <strain evidence="3 4">AF2</strain>
    </source>
</reference>
<evidence type="ECO:0000256" key="1">
    <source>
        <dbReference type="ARBA" id="ARBA00023002"/>
    </source>
</evidence>
<dbReference type="InterPro" id="IPR012349">
    <property type="entry name" value="Split_barrel_FMN-bd"/>
</dbReference>
<dbReference type="SMART" id="SM00903">
    <property type="entry name" value="Flavin_Reduct"/>
    <property type="match status" value="1"/>
</dbReference>
<dbReference type="Pfam" id="PF01613">
    <property type="entry name" value="Flavin_Reduct"/>
    <property type="match status" value="1"/>
</dbReference>